<evidence type="ECO:0000313" key="3">
    <source>
        <dbReference type="Proteomes" id="UP001595539"/>
    </source>
</evidence>
<protein>
    <submittedName>
        <fullName evidence="2">Uncharacterized protein</fullName>
    </submittedName>
</protein>
<dbReference type="EMBL" id="JBHRXY010000015">
    <property type="protein sequence ID" value="MFC3630821.1"/>
    <property type="molecule type" value="Genomic_DNA"/>
</dbReference>
<gene>
    <name evidence="2" type="ORF">ACFOM8_15355</name>
</gene>
<reference evidence="3" key="1">
    <citation type="journal article" date="2019" name="Int. J. Syst. Evol. Microbiol.">
        <title>The Global Catalogue of Microorganisms (GCM) 10K type strain sequencing project: providing services to taxonomists for standard genome sequencing and annotation.</title>
        <authorList>
            <consortium name="The Broad Institute Genomics Platform"/>
            <consortium name="The Broad Institute Genome Sequencing Center for Infectious Disease"/>
            <person name="Wu L."/>
            <person name="Ma J."/>
        </authorList>
    </citation>
    <scope>NUCLEOTIDE SEQUENCE [LARGE SCALE GENOMIC DNA]</scope>
    <source>
        <strain evidence="3">KCTC 42473</strain>
    </source>
</reference>
<evidence type="ECO:0000256" key="1">
    <source>
        <dbReference type="SAM" id="SignalP"/>
    </source>
</evidence>
<feature type="signal peptide" evidence="1">
    <location>
        <begin position="1"/>
        <end position="32"/>
    </location>
</feature>
<organism evidence="2 3">
    <name type="scientific">Paracoccus angustae</name>
    <dbReference type="NCBI Taxonomy" id="1671480"/>
    <lineage>
        <taxon>Bacteria</taxon>
        <taxon>Pseudomonadati</taxon>
        <taxon>Pseudomonadota</taxon>
        <taxon>Alphaproteobacteria</taxon>
        <taxon>Rhodobacterales</taxon>
        <taxon>Paracoccaceae</taxon>
        <taxon>Paracoccus</taxon>
    </lineage>
</organism>
<proteinExistence type="predicted"/>
<dbReference type="PROSITE" id="PS51257">
    <property type="entry name" value="PROKAR_LIPOPROTEIN"/>
    <property type="match status" value="1"/>
</dbReference>
<dbReference type="Proteomes" id="UP001595539">
    <property type="component" value="Unassembled WGS sequence"/>
</dbReference>
<accession>A0ABV7U7B3</accession>
<keyword evidence="1" id="KW-0732">Signal</keyword>
<sequence length="753" mass="79314">MSRIYFQPLRILRALSALMTLGLFWAPGTAAAQACDSVPRATLALYDGSREGEVRNTRIYRFAEVVLNYLGQVVVYHDISRNAPPEVDPADVGLVLSWLDEPVAETDGFAGWLAQDGAFCNGGPRIVAFDDIEFWANLPPELSARAMGAMGIQTDGVIYAAGVSAAVSAKDEDLLDHEADFLIRPGDYRGVTALPAARPLLQIDAQGVSIALAVIGPAGGYVHGGALIEPGTQGRAAWIVDPFGFFEAVLQDSAVPKPDPTTLQGLRTFFVTVSSVGWLDVMPAEVFGEAQQLASEVLVERLIAPFEDLPITVAVLAGDLSPDLGGPAAERGRQAAIQALAAPNVEGAAQGFSDIRDWSFFAAYDPNREAEMLVAPEVAEEGQGALVSSAMQTLRDAFADTGASTFSRTPGAPRKYATAPFDLEQEVGGAVDQVNALSGGERPVGLYAWSGDARPFEAALEAAERTGIGSMGGGGGVMDAARPSVTGLWPLSAQVGRHRQINDALGGDTLYTDYWTSALYGFHGFRETLRRTEEPRRLRPFQLSFAARTMIHFETRRAVETFLELARSSDVAPIRASAHAAAVRGFLTARITAEGPGLWRIRDRGALQTLRLDRAKGRALDMAASEGVMGARRKGDSLYVALDPGTDAPLVALTDSDRPGGVVLGSAAPALLASRPVVESWSRSTCGVALELSGFAEGDVTLAAEPGAEYGIAISGVNDDRPRAMVASAAGVLAIRVPAAPGGLRGLSVKGGC</sequence>
<evidence type="ECO:0000313" key="2">
    <source>
        <dbReference type="EMBL" id="MFC3630821.1"/>
    </source>
</evidence>
<keyword evidence="3" id="KW-1185">Reference proteome</keyword>
<name>A0ABV7U7B3_9RHOB</name>
<feature type="chain" id="PRO_5045495221" evidence="1">
    <location>
        <begin position="33"/>
        <end position="753"/>
    </location>
</feature>
<comment type="caution">
    <text evidence="2">The sequence shown here is derived from an EMBL/GenBank/DDBJ whole genome shotgun (WGS) entry which is preliminary data.</text>
</comment>